<protein>
    <submittedName>
        <fullName evidence="2">Uncharacterized protein</fullName>
    </submittedName>
</protein>
<organism evidence="2 3">
    <name type="scientific">Nitrosomonas ureae</name>
    <dbReference type="NCBI Taxonomy" id="44577"/>
    <lineage>
        <taxon>Bacteria</taxon>
        <taxon>Pseudomonadati</taxon>
        <taxon>Pseudomonadota</taxon>
        <taxon>Betaproteobacteria</taxon>
        <taxon>Nitrosomonadales</taxon>
        <taxon>Nitrosomonadaceae</taxon>
        <taxon>Nitrosomonas</taxon>
    </lineage>
</organism>
<gene>
    <name evidence="2" type="ORF">SAMN06296273_2345</name>
</gene>
<accession>A0A285BZZ3</accession>
<sequence length="70" mass="8512">MIRINLISQIERYKYSTAYPEAGKIMRNILSSSMQYFYIVRQTIIIDIIQNPIMLLWFFHNLMDVKFITY</sequence>
<keyword evidence="1" id="KW-1133">Transmembrane helix</keyword>
<dbReference type="AlphaFoldDB" id="A0A285BZZ3"/>
<evidence type="ECO:0000313" key="3">
    <source>
        <dbReference type="Proteomes" id="UP000242498"/>
    </source>
</evidence>
<feature type="transmembrane region" description="Helical" evidence="1">
    <location>
        <begin position="36"/>
        <end position="59"/>
    </location>
</feature>
<keyword evidence="1" id="KW-0812">Transmembrane</keyword>
<evidence type="ECO:0000313" key="2">
    <source>
        <dbReference type="EMBL" id="SNX60881.1"/>
    </source>
</evidence>
<proteinExistence type="predicted"/>
<keyword evidence="1" id="KW-0472">Membrane</keyword>
<dbReference type="EMBL" id="LT907782">
    <property type="protein sequence ID" value="SNX60881.1"/>
    <property type="molecule type" value="Genomic_DNA"/>
</dbReference>
<name>A0A285BZZ3_9PROT</name>
<dbReference type="Proteomes" id="UP000242498">
    <property type="component" value="Chromosome I"/>
</dbReference>
<reference evidence="2 3" key="1">
    <citation type="submission" date="2017-08" db="EMBL/GenBank/DDBJ databases">
        <authorList>
            <person name="de Groot N.N."/>
        </authorList>
    </citation>
    <scope>NUCLEOTIDE SEQUENCE [LARGE SCALE GENOMIC DNA]</scope>
    <source>
        <strain evidence="2 3">Nm15</strain>
    </source>
</reference>
<evidence type="ECO:0000256" key="1">
    <source>
        <dbReference type="SAM" id="Phobius"/>
    </source>
</evidence>